<dbReference type="GO" id="GO:0016857">
    <property type="term" value="F:racemase and epimerase activity, acting on carbohydrates and derivatives"/>
    <property type="evidence" value="ECO:0007669"/>
    <property type="project" value="InterPro"/>
</dbReference>
<dbReference type="Pfam" id="PF05336">
    <property type="entry name" value="rhaM"/>
    <property type="match status" value="1"/>
</dbReference>
<reference evidence="1 2" key="1">
    <citation type="submission" date="2016-10" db="EMBL/GenBank/DDBJ databases">
        <authorList>
            <person name="de Groot N.N."/>
        </authorList>
    </citation>
    <scope>NUCLEOTIDE SEQUENCE [LARGE SCALE GENOMIC DNA]</scope>
    <source>
        <strain evidence="1 2">DSM 44149</strain>
    </source>
</reference>
<dbReference type="AlphaFoldDB" id="A0A1H0ASI9"/>
<dbReference type="eggNOG" id="COG3254">
    <property type="taxonomic scope" value="Bacteria"/>
</dbReference>
<organism evidence="1 2">
    <name type="scientific">Allokutzneria albata</name>
    <name type="common">Kibdelosporangium albatum</name>
    <dbReference type="NCBI Taxonomy" id="211114"/>
    <lineage>
        <taxon>Bacteria</taxon>
        <taxon>Bacillati</taxon>
        <taxon>Actinomycetota</taxon>
        <taxon>Actinomycetes</taxon>
        <taxon>Pseudonocardiales</taxon>
        <taxon>Pseudonocardiaceae</taxon>
        <taxon>Allokutzneria</taxon>
    </lineage>
</organism>
<dbReference type="SUPFAM" id="SSF54909">
    <property type="entry name" value="Dimeric alpha+beta barrel"/>
    <property type="match status" value="1"/>
</dbReference>
<dbReference type="OrthoDB" id="3826869at2"/>
<dbReference type="Gene3D" id="3.30.70.100">
    <property type="match status" value="1"/>
</dbReference>
<name>A0A1H0ASI9_ALLAB</name>
<dbReference type="InterPro" id="IPR011008">
    <property type="entry name" value="Dimeric_a/b-barrel"/>
</dbReference>
<accession>A0A1H0ASI9</accession>
<proteinExistence type="predicted"/>
<evidence type="ECO:0000313" key="1">
    <source>
        <dbReference type="EMBL" id="SDN36472.1"/>
    </source>
</evidence>
<dbReference type="Proteomes" id="UP000183376">
    <property type="component" value="Chromosome I"/>
</dbReference>
<gene>
    <name evidence="1" type="ORF">SAMN04489726_6253</name>
</gene>
<dbReference type="STRING" id="211114.SAMN04489726_6253"/>
<evidence type="ECO:0000313" key="2">
    <source>
        <dbReference type="Proteomes" id="UP000183376"/>
    </source>
</evidence>
<sequence>MEEVALHTRLRPGKEAEYDRVHAEIPAALDDALRAAGVHSWRIWRSGRELFHLVVCEDYAVMREHLREHPANVPWQARMASLLEVADDYSGAESGVGLVWELPCAKSN</sequence>
<keyword evidence="2" id="KW-1185">Reference proteome</keyword>
<dbReference type="EMBL" id="LT629701">
    <property type="protein sequence ID" value="SDN36472.1"/>
    <property type="molecule type" value="Genomic_DNA"/>
</dbReference>
<dbReference type="RefSeq" id="WP_030432795.1">
    <property type="nucleotide sequence ID" value="NZ_JOEF01000032.1"/>
</dbReference>
<dbReference type="InterPro" id="IPR008000">
    <property type="entry name" value="Rham/fucose_mutarotase"/>
</dbReference>
<protein>
    <submittedName>
        <fullName evidence="1">L-rhamnose mutarotase</fullName>
    </submittedName>
</protein>